<feature type="transmembrane region" description="Helical" evidence="1">
    <location>
        <begin position="39"/>
        <end position="60"/>
    </location>
</feature>
<organism evidence="2 3">
    <name type="scientific">Trichormus variabilis NIES-23</name>
    <dbReference type="NCBI Taxonomy" id="1973479"/>
    <lineage>
        <taxon>Bacteria</taxon>
        <taxon>Bacillati</taxon>
        <taxon>Cyanobacteriota</taxon>
        <taxon>Cyanophyceae</taxon>
        <taxon>Nostocales</taxon>
        <taxon>Nostocaceae</taxon>
        <taxon>Trichormus</taxon>
    </lineage>
</organism>
<dbReference type="Proteomes" id="UP000217507">
    <property type="component" value="Chromosome"/>
</dbReference>
<dbReference type="AlphaFoldDB" id="A0A1Z4KU45"/>
<keyword evidence="1" id="KW-0812">Transmembrane</keyword>
<feature type="transmembrane region" description="Helical" evidence="1">
    <location>
        <begin position="12"/>
        <end position="33"/>
    </location>
</feature>
<feature type="transmembrane region" description="Helical" evidence="1">
    <location>
        <begin position="92"/>
        <end position="111"/>
    </location>
</feature>
<name>A0A1Z4KU45_ANAVA</name>
<dbReference type="EMBL" id="AP018216">
    <property type="protein sequence ID" value="BAY72464.1"/>
    <property type="molecule type" value="Genomic_DNA"/>
</dbReference>
<evidence type="ECO:0000313" key="3">
    <source>
        <dbReference type="Proteomes" id="UP000217507"/>
    </source>
</evidence>
<sequence length="112" mass="13288">MENKTKLTLIKIIHTLIWVFFNFVIFYMLYAAIVNKIDVWLWIGYGFVFLEGLTLLTFKLQCPLTLMARKYSNSTRDNFAIYLPNWLSQYTMLIYTSIVVIISIITIYQLLN</sequence>
<evidence type="ECO:0000256" key="1">
    <source>
        <dbReference type="SAM" id="Phobius"/>
    </source>
</evidence>
<keyword evidence="1" id="KW-1133">Transmembrane helix</keyword>
<proteinExistence type="predicted"/>
<evidence type="ECO:0000313" key="2">
    <source>
        <dbReference type="EMBL" id="BAY72464.1"/>
    </source>
</evidence>
<evidence type="ECO:0008006" key="4">
    <source>
        <dbReference type="Google" id="ProtNLM"/>
    </source>
</evidence>
<protein>
    <recommendedName>
        <fullName evidence="4">DUF2784 domain-containing protein</fullName>
    </recommendedName>
</protein>
<reference evidence="2 3" key="1">
    <citation type="submission" date="2017-06" db="EMBL/GenBank/DDBJ databases">
        <title>Genome sequencing of cyanobaciteial culture collection at National Institute for Environmental Studies (NIES).</title>
        <authorList>
            <person name="Hirose Y."/>
            <person name="Shimura Y."/>
            <person name="Fujisawa T."/>
            <person name="Nakamura Y."/>
            <person name="Kawachi M."/>
        </authorList>
    </citation>
    <scope>NUCLEOTIDE SEQUENCE [LARGE SCALE GENOMIC DNA]</scope>
    <source>
        <strain evidence="2 3">NIES-23</strain>
    </source>
</reference>
<keyword evidence="1" id="KW-0472">Membrane</keyword>
<gene>
    <name evidence="2" type="ORF">NIES23_52890</name>
</gene>
<accession>A0A1Z4KU45</accession>